<protein>
    <submittedName>
        <fullName evidence="1">Uncharacterized protein</fullName>
    </submittedName>
</protein>
<reference evidence="1" key="1">
    <citation type="submission" date="2022-10" db="EMBL/GenBank/DDBJ databases">
        <title>Tapping the CABI collections for fungal endophytes: first genome assemblies for Collariella, Neodidymelliopsis, Ascochyta clinopodiicola, Didymella pomorum, Didymosphaeria variabile, Neocosmospora piperis and Neocucurbitaria cava.</title>
        <authorList>
            <person name="Hill R."/>
        </authorList>
    </citation>
    <scope>NUCLEOTIDE SEQUENCE</scope>
    <source>
        <strain evidence="1">IMI 355082</strain>
    </source>
</reference>
<comment type="caution">
    <text evidence="1">The sequence shown here is derived from an EMBL/GenBank/DDBJ whole genome shotgun (WGS) entry which is preliminary data.</text>
</comment>
<evidence type="ECO:0000313" key="2">
    <source>
        <dbReference type="Proteomes" id="UP001140453"/>
    </source>
</evidence>
<dbReference type="AlphaFoldDB" id="A0A9W8YRI1"/>
<sequence length="123" mass="14018">MQDAPCGVTRVFTPGADLLCGLHAVRLSMKYQPSFRFVRQPTIQELLGIWKEVQKARPEGNENNSFFEVTQLARITQTYLAKQGVASRLGVVSPSMELQKIGIKLHELRRLGFHQHPLHRVRL</sequence>
<dbReference type="OrthoDB" id="4578295at2759"/>
<name>A0A9W8YRI1_9PEZI</name>
<evidence type="ECO:0000313" key="1">
    <source>
        <dbReference type="EMBL" id="KAJ4390849.1"/>
    </source>
</evidence>
<dbReference type="Proteomes" id="UP001140453">
    <property type="component" value="Unassembled WGS sequence"/>
</dbReference>
<proteinExistence type="predicted"/>
<organism evidence="1 2">
    <name type="scientific">Gnomoniopsis smithogilvyi</name>
    <dbReference type="NCBI Taxonomy" id="1191159"/>
    <lineage>
        <taxon>Eukaryota</taxon>
        <taxon>Fungi</taxon>
        <taxon>Dikarya</taxon>
        <taxon>Ascomycota</taxon>
        <taxon>Pezizomycotina</taxon>
        <taxon>Sordariomycetes</taxon>
        <taxon>Sordariomycetidae</taxon>
        <taxon>Diaporthales</taxon>
        <taxon>Gnomoniaceae</taxon>
        <taxon>Gnomoniopsis</taxon>
    </lineage>
</organism>
<dbReference type="EMBL" id="JAPEVB010000003">
    <property type="protein sequence ID" value="KAJ4390849.1"/>
    <property type="molecule type" value="Genomic_DNA"/>
</dbReference>
<accession>A0A9W8YRI1</accession>
<keyword evidence="2" id="KW-1185">Reference proteome</keyword>
<gene>
    <name evidence="1" type="ORF">N0V93_004448</name>
</gene>